<name>A0ABQ3R216_9ACTN</name>
<gene>
    <name evidence="2" type="ORF">Sviol_79530</name>
</gene>
<organism evidence="2 3">
    <name type="scientific">Streptomyces violascens</name>
    <dbReference type="NCBI Taxonomy" id="67381"/>
    <lineage>
        <taxon>Bacteria</taxon>
        <taxon>Bacillati</taxon>
        <taxon>Actinomycetota</taxon>
        <taxon>Actinomycetes</taxon>
        <taxon>Kitasatosporales</taxon>
        <taxon>Streptomycetaceae</taxon>
        <taxon>Streptomyces</taxon>
    </lineage>
</organism>
<dbReference type="Proteomes" id="UP001050808">
    <property type="component" value="Unassembled WGS sequence"/>
</dbReference>
<sequence>MAATLIATGTPSGATGPGQGAGPVGGAAGFDGGGDDPGPVVRPAPPLAGGAAAGSAGAEADVSYHGHVSFWNGHVGIWLTTANHGPAPVSGATVRLRFSAPLASGVTLPPSCLRTGPAVVHCGTGSMRAAGTGVQLALDVATVGNRAEMGLDIDTVWNGGAIDRNPANNTHRVLTLATGDPYTF</sequence>
<evidence type="ECO:0000256" key="1">
    <source>
        <dbReference type="SAM" id="MobiDB-lite"/>
    </source>
</evidence>
<evidence type="ECO:0000313" key="3">
    <source>
        <dbReference type="Proteomes" id="UP001050808"/>
    </source>
</evidence>
<proteinExistence type="predicted"/>
<feature type="compositionally biased region" description="Gly residues" evidence="1">
    <location>
        <begin position="15"/>
        <end position="36"/>
    </location>
</feature>
<accession>A0ABQ3R216</accession>
<keyword evidence="3" id="KW-1185">Reference proteome</keyword>
<comment type="caution">
    <text evidence="2">The sequence shown here is derived from an EMBL/GenBank/DDBJ whole genome shotgun (WGS) entry which is preliminary data.</text>
</comment>
<protein>
    <submittedName>
        <fullName evidence="2">Uncharacterized protein</fullName>
    </submittedName>
</protein>
<feature type="region of interest" description="Disordered" evidence="1">
    <location>
        <begin position="1"/>
        <end position="53"/>
    </location>
</feature>
<dbReference type="EMBL" id="BNDY01000020">
    <property type="protein sequence ID" value="GHI43545.1"/>
    <property type="molecule type" value="Genomic_DNA"/>
</dbReference>
<evidence type="ECO:0000313" key="2">
    <source>
        <dbReference type="EMBL" id="GHI43545.1"/>
    </source>
</evidence>
<reference evidence="2" key="1">
    <citation type="submission" date="2024-05" db="EMBL/GenBank/DDBJ databases">
        <title>Whole genome shotgun sequence of Streptomyces violascens NBRC 12920.</title>
        <authorList>
            <person name="Komaki H."/>
            <person name="Tamura T."/>
        </authorList>
    </citation>
    <scope>NUCLEOTIDE SEQUENCE</scope>
    <source>
        <strain evidence="2">NBRC 12920</strain>
    </source>
</reference>